<keyword evidence="3" id="KW-1185">Reference proteome</keyword>
<reference evidence="2 3" key="1">
    <citation type="submission" date="2024-02" db="EMBL/GenBank/DDBJ databases">
        <authorList>
            <person name="Grouzdev D."/>
        </authorList>
    </citation>
    <scope>NUCLEOTIDE SEQUENCE [LARGE SCALE GENOMIC DNA]</scope>
    <source>
        <strain evidence="2 3">9N</strain>
    </source>
</reference>
<dbReference type="SUPFAM" id="SSF53756">
    <property type="entry name" value="UDP-Glycosyltransferase/glycogen phosphorylase"/>
    <property type="match status" value="1"/>
</dbReference>
<dbReference type="InterPro" id="IPR028098">
    <property type="entry name" value="Glyco_trans_4-like_N"/>
</dbReference>
<proteinExistence type="predicted"/>
<evidence type="ECO:0000259" key="1">
    <source>
        <dbReference type="Pfam" id="PF13579"/>
    </source>
</evidence>
<evidence type="ECO:0000313" key="3">
    <source>
        <dbReference type="Proteomes" id="UP001350748"/>
    </source>
</evidence>
<dbReference type="PANTHER" id="PTHR12526:SF600">
    <property type="entry name" value="GLYCOSYL TRANSFERASE GROUP 1"/>
    <property type="match status" value="1"/>
</dbReference>
<sequence length="428" mass="46908">MDMIRKARVCILTPGQIGSNPRVVKEAQTLQEAGFDAMVIATRMLDRIEPRDQSIMRNAPWRLRRIDLTSKWRWKARRVLQFGLRGGYMASKAAWLADIAFSAATLPLRRAALQTPAELYIAHYPAALPAAAAAARRHGGRYAYDAEDFHLGDWSDAPSFKKERELVRAIEARHLPGCAYVTAASPGIADAYRDAYGIERPRIILNAFPLEQAPIGSTEKGTAEPGPSVYWFSQTIGPDRGLECAVRAIGRARMKPHLYLRGSPAGGFIQRLRAIAAEAGVMERIHILPPEAPERMERLAAGYDLGLAAEIDLVTSRKVALTNKLFSYLLAGVPPIMSDTPAQRAFAAEAGLSDQLYPIDDSAALAAVLDSFLGDPIRLAAARERAYRLGQERFNWRLESVKLLSAVSQAVGAAGPALCEESWNLHSV</sequence>
<comment type="caution">
    <text evidence="2">The sequence shown here is derived from an EMBL/GenBank/DDBJ whole genome shotgun (WGS) entry which is preliminary data.</text>
</comment>
<dbReference type="RefSeq" id="WP_332079845.1">
    <property type="nucleotide sequence ID" value="NZ_JAZHYN010000001.1"/>
</dbReference>
<protein>
    <submittedName>
        <fullName evidence="2">Glycosyltransferase</fullName>
    </submittedName>
</protein>
<dbReference type="Pfam" id="PF13579">
    <property type="entry name" value="Glyco_trans_4_4"/>
    <property type="match status" value="1"/>
</dbReference>
<organism evidence="2 3">
    <name type="scientific">Methylocystis borbori</name>
    <dbReference type="NCBI Taxonomy" id="3118750"/>
    <lineage>
        <taxon>Bacteria</taxon>
        <taxon>Pseudomonadati</taxon>
        <taxon>Pseudomonadota</taxon>
        <taxon>Alphaproteobacteria</taxon>
        <taxon>Hyphomicrobiales</taxon>
        <taxon>Methylocystaceae</taxon>
        <taxon>Methylocystis</taxon>
    </lineage>
</organism>
<name>A0ABU7XEN6_9HYPH</name>
<evidence type="ECO:0000313" key="2">
    <source>
        <dbReference type="EMBL" id="MEF3364961.1"/>
    </source>
</evidence>
<accession>A0ABU7XEN6</accession>
<dbReference type="Proteomes" id="UP001350748">
    <property type="component" value="Unassembled WGS sequence"/>
</dbReference>
<dbReference type="Gene3D" id="3.40.50.2000">
    <property type="entry name" value="Glycogen Phosphorylase B"/>
    <property type="match status" value="2"/>
</dbReference>
<dbReference type="PANTHER" id="PTHR12526">
    <property type="entry name" value="GLYCOSYLTRANSFERASE"/>
    <property type="match status" value="1"/>
</dbReference>
<feature type="domain" description="Glycosyltransferase subfamily 4-like N-terminal" evidence="1">
    <location>
        <begin position="18"/>
        <end position="204"/>
    </location>
</feature>
<gene>
    <name evidence="2" type="ORF">V3H18_00270</name>
</gene>
<dbReference type="EMBL" id="JAZHYN010000001">
    <property type="protein sequence ID" value="MEF3364961.1"/>
    <property type="molecule type" value="Genomic_DNA"/>
</dbReference>